<name>A0A0K1PRB4_9BACT</name>
<accession>A0A0K1PRB4</accession>
<keyword evidence="7" id="KW-0653">Protein transport</keyword>
<dbReference type="InterPro" id="IPR006260">
    <property type="entry name" value="TonB/TolA_C"/>
</dbReference>
<dbReference type="GO" id="GO:0055085">
    <property type="term" value="P:transmembrane transport"/>
    <property type="evidence" value="ECO:0007669"/>
    <property type="project" value="InterPro"/>
</dbReference>
<dbReference type="NCBIfam" id="TIGR01352">
    <property type="entry name" value="tonB_Cterm"/>
    <property type="match status" value="1"/>
</dbReference>
<keyword evidence="5" id="KW-0997">Cell inner membrane</keyword>
<dbReference type="EMBL" id="CP012333">
    <property type="protein sequence ID" value="AKU96062.1"/>
    <property type="molecule type" value="Genomic_DNA"/>
</dbReference>
<evidence type="ECO:0000256" key="9">
    <source>
        <dbReference type="ARBA" id="ARBA00023136"/>
    </source>
</evidence>
<dbReference type="Proteomes" id="UP000064967">
    <property type="component" value="Chromosome"/>
</dbReference>
<dbReference type="PANTHER" id="PTHR33446">
    <property type="entry name" value="PROTEIN TONB-RELATED"/>
    <property type="match status" value="1"/>
</dbReference>
<evidence type="ECO:0000256" key="5">
    <source>
        <dbReference type="ARBA" id="ARBA00022519"/>
    </source>
</evidence>
<keyword evidence="13" id="KW-1185">Reference proteome</keyword>
<dbReference type="Pfam" id="PF03544">
    <property type="entry name" value="TonB_C"/>
    <property type="match status" value="1"/>
</dbReference>
<feature type="compositionally biased region" description="Pro residues" evidence="10">
    <location>
        <begin position="59"/>
        <end position="85"/>
    </location>
</feature>
<dbReference type="KEGG" id="llu:AKJ09_02726"/>
<dbReference type="InterPro" id="IPR051045">
    <property type="entry name" value="TonB-dependent_transducer"/>
</dbReference>
<dbReference type="STRING" id="1391654.AKJ09_02726"/>
<evidence type="ECO:0000256" key="10">
    <source>
        <dbReference type="SAM" id="MobiDB-lite"/>
    </source>
</evidence>
<gene>
    <name evidence="12" type="ORF">AKJ09_02726</name>
</gene>
<evidence type="ECO:0000313" key="13">
    <source>
        <dbReference type="Proteomes" id="UP000064967"/>
    </source>
</evidence>
<feature type="region of interest" description="Disordered" evidence="10">
    <location>
        <begin position="43"/>
        <end position="167"/>
    </location>
</feature>
<feature type="compositionally biased region" description="Gly residues" evidence="10">
    <location>
        <begin position="137"/>
        <end position="147"/>
    </location>
</feature>
<keyword evidence="3" id="KW-0813">Transport</keyword>
<comment type="similarity">
    <text evidence="2">Belongs to the TonB family.</text>
</comment>
<proteinExistence type="inferred from homology"/>
<evidence type="ECO:0000256" key="3">
    <source>
        <dbReference type="ARBA" id="ARBA00022448"/>
    </source>
</evidence>
<feature type="domain" description="TonB C-terminal" evidence="11">
    <location>
        <begin position="177"/>
        <end position="268"/>
    </location>
</feature>
<organism evidence="12 13">
    <name type="scientific">Labilithrix luteola</name>
    <dbReference type="NCBI Taxonomy" id="1391654"/>
    <lineage>
        <taxon>Bacteria</taxon>
        <taxon>Pseudomonadati</taxon>
        <taxon>Myxococcota</taxon>
        <taxon>Polyangia</taxon>
        <taxon>Polyangiales</taxon>
        <taxon>Labilitrichaceae</taxon>
        <taxon>Labilithrix</taxon>
    </lineage>
</organism>
<dbReference type="GO" id="GO:0005886">
    <property type="term" value="C:plasma membrane"/>
    <property type="evidence" value="ECO:0007669"/>
    <property type="project" value="UniProtKB-SubCell"/>
</dbReference>
<protein>
    <submittedName>
        <fullName evidence="12">Ferric siderophore transport system, periplasmic binding protein TonB</fullName>
    </submittedName>
</protein>
<feature type="compositionally biased region" description="Low complexity" evidence="10">
    <location>
        <begin position="148"/>
        <end position="167"/>
    </location>
</feature>
<evidence type="ECO:0000256" key="6">
    <source>
        <dbReference type="ARBA" id="ARBA00022692"/>
    </source>
</evidence>
<dbReference type="InterPro" id="IPR037682">
    <property type="entry name" value="TonB_C"/>
</dbReference>
<reference evidence="12 13" key="1">
    <citation type="submission" date="2015-08" db="EMBL/GenBank/DDBJ databases">
        <authorList>
            <person name="Babu N.S."/>
            <person name="Beckwith C.J."/>
            <person name="Beseler K.G."/>
            <person name="Brison A."/>
            <person name="Carone J.V."/>
            <person name="Caskin T.P."/>
            <person name="Diamond M."/>
            <person name="Durham M.E."/>
            <person name="Foxe J.M."/>
            <person name="Go M."/>
            <person name="Henderson B.A."/>
            <person name="Jones I.B."/>
            <person name="McGettigan J.A."/>
            <person name="Micheletti S.J."/>
            <person name="Nasrallah M.E."/>
            <person name="Ortiz D."/>
            <person name="Piller C.R."/>
            <person name="Privatt S.R."/>
            <person name="Schneider S.L."/>
            <person name="Sharp S."/>
            <person name="Smith T.C."/>
            <person name="Stanton J.D."/>
            <person name="Ullery H.E."/>
            <person name="Wilson R.J."/>
            <person name="Serrano M.G."/>
            <person name="Buck G."/>
            <person name="Lee V."/>
            <person name="Wang Y."/>
            <person name="Carvalho R."/>
            <person name="Voegtly L."/>
            <person name="Shi R."/>
            <person name="Duckworth R."/>
            <person name="Johnson A."/>
            <person name="Loviza R."/>
            <person name="Walstead R."/>
            <person name="Shah Z."/>
            <person name="Kiflezghi M."/>
            <person name="Wade K."/>
            <person name="Ball S.L."/>
            <person name="Bradley K.W."/>
            <person name="Asai D.J."/>
            <person name="Bowman C.A."/>
            <person name="Russell D.A."/>
            <person name="Pope W.H."/>
            <person name="Jacobs-Sera D."/>
            <person name="Hendrix R.W."/>
            <person name="Hatfull G.F."/>
        </authorList>
    </citation>
    <scope>NUCLEOTIDE SEQUENCE [LARGE SCALE GENOMIC DNA]</scope>
    <source>
        <strain evidence="12 13">DSM 27648</strain>
    </source>
</reference>
<dbReference type="AlphaFoldDB" id="A0A0K1PRB4"/>
<keyword evidence="9" id="KW-0472">Membrane</keyword>
<evidence type="ECO:0000259" key="11">
    <source>
        <dbReference type="PROSITE" id="PS52015"/>
    </source>
</evidence>
<evidence type="ECO:0000256" key="2">
    <source>
        <dbReference type="ARBA" id="ARBA00006555"/>
    </source>
</evidence>
<dbReference type="GO" id="GO:0015031">
    <property type="term" value="P:protein transport"/>
    <property type="evidence" value="ECO:0007669"/>
    <property type="project" value="UniProtKB-KW"/>
</dbReference>
<evidence type="ECO:0000256" key="4">
    <source>
        <dbReference type="ARBA" id="ARBA00022475"/>
    </source>
</evidence>
<evidence type="ECO:0000256" key="1">
    <source>
        <dbReference type="ARBA" id="ARBA00004383"/>
    </source>
</evidence>
<dbReference type="Gene3D" id="3.30.1150.10">
    <property type="match status" value="1"/>
</dbReference>
<evidence type="ECO:0000256" key="7">
    <source>
        <dbReference type="ARBA" id="ARBA00022927"/>
    </source>
</evidence>
<dbReference type="PROSITE" id="PS52015">
    <property type="entry name" value="TONB_CTD"/>
    <property type="match status" value="1"/>
</dbReference>
<keyword evidence="6" id="KW-0812">Transmembrane</keyword>
<evidence type="ECO:0000256" key="8">
    <source>
        <dbReference type="ARBA" id="ARBA00022989"/>
    </source>
</evidence>
<keyword evidence="4" id="KW-1003">Cell membrane</keyword>
<comment type="subcellular location">
    <subcellularLocation>
        <location evidence="1">Cell inner membrane</location>
        <topology evidence="1">Single-pass membrane protein</topology>
        <orientation evidence="1">Periplasmic side</orientation>
    </subcellularLocation>
</comment>
<keyword evidence="8" id="KW-1133">Transmembrane helix</keyword>
<dbReference type="SUPFAM" id="SSF74653">
    <property type="entry name" value="TolA/TonB C-terminal domain"/>
    <property type="match status" value="1"/>
</dbReference>
<evidence type="ECO:0000313" key="12">
    <source>
        <dbReference type="EMBL" id="AKU96062.1"/>
    </source>
</evidence>
<dbReference type="PRINTS" id="PR01217">
    <property type="entry name" value="PRICHEXTENSN"/>
</dbReference>
<sequence length="268" mass="27804">MTVEEFSELHTESDRSLLAWIVPASLIVHVAAFAILPNRATPHPAPPPPLVIEVADIPAPEPPPPPPPPPEEPKPEPAAPEPQVAPTPQKMAAAPARTESRPTTQAQNDPPPSDEPPADFTGTVMSNDGPGIAVRAGSGGGGTGRGPATGPAPAKADPGPARPAGPRFVAARDLSKPPRAPVGLDGALERNYPTEAKRAGIAGKAVLRVKILPDGRVGGVERVSESYPGFGEACEKTVRSAPWEPPIDREGAPVGTEITYTCRFEVRS</sequence>